<dbReference type="Proteomes" id="UP001139347">
    <property type="component" value="Unassembled WGS sequence"/>
</dbReference>
<accession>A0A9X1WWR6</accession>
<dbReference type="EMBL" id="JALIRP010000023">
    <property type="protein sequence ID" value="MCJ8015295.1"/>
    <property type="molecule type" value="Genomic_DNA"/>
</dbReference>
<sequence length="361" mass="42732">MNAASILKDFMDLNEAIPTEENEEILLTAYELIKKELIDSNYSIESVRLADKIFGYLGDKGLNERVELMKKYLNTDNQKSLEDQFWANWELVDNLALLKKYKQMIEEQKLFLAWTKKNMSSDHLLEVMSDSTQANGWIHEDQSDEWFKVYYDLIKRTEPTESNRHERVLYVETAAGLLLYHLYKYTEALDEIKRYNIFINEDVSWAEYKKFFIRLKSYQLELYSAQGDWLNYEKTVNEAILEIINNINKHNNNELVAIDDICDMAHDIGTCLMWEKRYKQAMTLFEYAIQNQGTGITHYFYAICVWAAQRNRSTTLEHLKLAEMKVKGNGGLRSRYKQMFIRQEEFADVWGDNEFLSVFLT</sequence>
<keyword evidence="2" id="KW-1185">Reference proteome</keyword>
<organism evidence="1 2">
    <name type="scientific">Paenibacillus mangrovi</name>
    <dbReference type="NCBI Taxonomy" id="2931978"/>
    <lineage>
        <taxon>Bacteria</taxon>
        <taxon>Bacillati</taxon>
        <taxon>Bacillota</taxon>
        <taxon>Bacilli</taxon>
        <taxon>Bacillales</taxon>
        <taxon>Paenibacillaceae</taxon>
        <taxon>Paenibacillus</taxon>
    </lineage>
</organism>
<reference evidence="1" key="1">
    <citation type="submission" date="2022-04" db="EMBL/GenBank/DDBJ databases">
        <title>Paenibacillus mangrovi sp. nov., a novel endophytic bacterium isolated from bark of Kandelia candel.</title>
        <authorList>
            <person name="Tuo L."/>
        </authorList>
    </citation>
    <scope>NUCLEOTIDE SEQUENCE</scope>
    <source>
        <strain evidence="1">KQZ6P-2</strain>
    </source>
</reference>
<dbReference type="AlphaFoldDB" id="A0A9X1WWR6"/>
<dbReference type="RefSeq" id="WP_244731245.1">
    <property type="nucleotide sequence ID" value="NZ_JALIRP010000023.1"/>
</dbReference>
<protein>
    <submittedName>
        <fullName evidence="1">Uncharacterized protein</fullName>
    </submittedName>
</protein>
<proteinExistence type="predicted"/>
<comment type="caution">
    <text evidence="1">The sequence shown here is derived from an EMBL/GenBank/DDBJ whole genome shotgun (WGS) entry which is preliminary data.</text>
</comment>
<evidence type="ECO:0000313" key="1">
    <source>
        <dbReference type="EMBL" id="MCJ8015295.1"/>
    </source>
</evidence>
<evidence type="ECO:0000313" key="2">
    <source>
        <dbReference type="Proteomes" id="UP001139347"/>
    </source>
</evidence>
<gene>
    <name evidence="1" type="ORF">MUG84_26880</name>
</gene>
<name>A0A9X1WWR6_9BACL</name>